<dbReference type="EMBL" id="CAJNON010000070">
    <property type="protein sequence ID" value="CAF0912933.1"/>
    <property type="molecule type" value="Genomic_DNA"/>
</dbReference>
<sequence>MMTRQILLFFIHVLMANGCSITTQNQIQAADFDIFTGTDYVPSKSYNLIGNITDKSMYSVGECTRECLQYEMCETAIFYFTLQTCLLYREKNGLGTRVSVSGQTASMISMNNRNPAVTTCAASGQGITLHENQFIYSSNQSFAFGILTPKWGIFHVGAYGSIGSNYWQPAGNIAANFFFQLQGDGNVVLYQPSGGAAFRIGGQGAGAGAPYTFSVSNTGELVWLDRTNQIVYQRPP</sequence>
<feature type="domain" description="Apple" evidence="2">
    <location>
        <begin position="48"/>
        <end position="103"/>
    </location>
</feature>
<dbReference type="InterPro" id="IPR036426">
    <property type="entry name" value="Bulb-type_lectin_dom_sf"/>
</dbReference>
<dbReference type="Pfam" id="PF00024">
    <property type="entry name" value="PAN_1"/>
    <property type="match status" value="1"/>
</dbReference>
<comment type="caution">
    <text evidence="3">The sequence shown here is derived from an EMBL/GenBank/DDBJ whole genome shotgun (WGS) entry which is preliminary data.</text>
</comment>
<dbReference type="OrthoDB" id="10293601at2759"/>
<organism evidence="3 4">
    <name type="scientific">Adineta steineri</name>
    <dbReference type="NCBI Taxonomy" id="433720"/>
    <lineage>
        <taxon>Eukaryota</taxon>
        <taxon>Metazoa</taxon>
        <taxon>Spiralia</taxon>
        <taxon>Gnathifera</taxon>
        <taxon>Rotifera</taxon>
        <taxon>Eurotatoria</taxon>
        <taxon>Bdelloidea</taxon>
        <taxon>Adinetida</taxon>
        <taxon>Adinetidae</taxon>
        <taxon>Adineta</taxon>
    </lineage>
</organism>
<evidence type="ECO:0000313" key="3">
    <source>
        <dbReference type="EMBL" id="CAF0912933.1"/>
    </source>
</evidence>
<evidence type="ECO:0000259" key="2">
    <source>
        <dbReference type="Pfam" id="PF00024"/>
    </source>
</evidence>
<feature type="chain" id="PRO_5032718223" description="Apple domain-containing protein" evidence="1">
    <location>
        <begin position="19"/>
        <end position="236"/>
    </location>
</feature>
<dbReference type="SUPFAM" id="SSF51110">
    <property type="entry name" value="alpha-D-mannose-specific plant lectins"/>
    <property type="match status" value="1"/>
</dbReference>
<accession>A0A814AJZ8</accession>
<feature type="signal peptide" evidence="1">
    <location>
        <begin position="1"/>
        <end position="18"/>
    </location>
</feature>
<dbReference type="AlphaFoldDB" id="A0A814AJZ8"/>
<name>A0A814AJZ8_9BILA</name>
<gene>
    <name evidence="3" type="ORF">VCS650_LOCUS9945</name>
</gene>
<proteinExistence type="predicted"/>
<reference evidence="3" key="1">
    <citation type="submission" date="2021-02" db="EMBL/GenBank/DDBJ databases">
        <authorList>
            <person name="Nowell W R."/>
        </authorList>
    </citation>
    <scope>NUCLEOTIDE SEQUENCE</scope>
</reference>
<dbReference type="Gene3D" id="2.90.10.10">
    <property type="entry name" value="Bulb-type lectin domain"/>
    <property type="match status" value="1"/>
</dbReference>
<keyword evidence="1" id="KW-0732">Signal</keyword>
<protein>
    <recommendedName>
        <fullName evidence="2">Apple domain-containing protein</fullName>
    </recommendedName>
</protein>
<dbReference type="Proteomes" id="UP000663891">
    <property type="component" value="Unassembled WGS sequence"/>
</dbReference>
<dbReference type="SUPFAM" id="SSF57414">
    <property type="entry name" value="Hairpin loop containing domain-like"/>
    <property type="match status" value="1"/>
</dbReference>
<evidence type="ECO:0000256" key="1">
    <source>
        <dbReference type="SAM" id="SignalP"/>
    </source>
</evidence>
<evidence type="ECO:0000313" key="4">
    <source>
        <dbReference type="Proteomes" id="UP000663891"/>
    </source>
</evidence>
<dbReference type="InterPro" id="IPR003609">
    <property type="entry name" value="Pan_app"/>
</dbReference>